<protein>
    <submittedName>
        <fullName evidence="1">Uncharacterized protein</fullName>
    </submittedName>
</protein>
<sequence>MLNHLSAGAFQRFASHQDYGPIVRVVSIQITYFLKSAFGIAARWGEGVRIDHVQQVATDLLSKEICWVVFFRTEILSALQTCNMGLTNWAI</sequence>
<evidence type="ECO:0000313" key="2">
    <source>
        <dbReference type="Proteomes" id="UP001054837"/>
    </source>
</evidence>
<dbReference type="Proteomes" id="UP001054837">
    <property type="component" value="Unassembled WGS sequence"/>
</dbReference>
<dbReference type="AlphaFoldDB" id="A0AAV4PG89"/>
<organism evidence="1 2">
    <name type="scientific">Caerostris darwini</name>
    <dbReference type="NCBI Taxonomy" id="1538125"/>
    <lineage>
        <taxon>Eukaryota</taxon>
        <taxon>Metazoa</taxon>
        <taxon>Ecdysozoa</taxon>
        <taxon>Arthropoda</taxon>
        <taxon>Chelicerata</taxon>
        <taxon>Arachnida</taxon>
        <taxon>Araneae</taxon>
        <taxon>Araneomorphae</taxon>
        <taxon>Entelegynae</taxon>
        <taxon>Araneoidea</taxon>
        <taxon>Araneidae</taxon>
        <taxon>Caerostris</taxon>
    </lineage>
</organism>
<gene>
    <name evidence="1" type="ORF">CDAR_566921</name>
</gene>
<comment type="caution">
    <text evidence="1">The sequence shown here is derived from an EMBL/GenBank/DDBJ whole genome shotgun (WGS) entry which is preliminary data.</text>
</comment>
<accession>A0AAV4PG89</accession>
<dbReference type="EMBL" id="BPLQ01002873">
    <property type="protein sequence ID" value="GIX96175.1"/>
    <property type="molecule type" value="Genomic_DNA"/>
</dbReference>
<keyword evidence="2" id="KW-1185">Reference proteome</keyword>
<name>A0AAV4PG89_9ARAC</name>
<evidence type="ECO:0000313" key="1">
    <source>
        <dbReference type="EMBL" id="GIX96175.1"/>
    </source>
</evidence>
<proteinExistence type="predicted"/>
<reference evidence="1 2" key="1">
    <citation type="submission" date="2021-06" db="EMBL/GenBank/DDBJ databases">
        <title>Caerostris darwini draft genome.</title>
        <authorList>
            <person name="Kono N."/>
            <person name="Arakawa K."/>
        </authorList>
    </citation>
    <scope>NUCLEOTIDE SEQUENCE [LARGE SCALE GENOMIC DNA]</scope>
</reference>